<dbReference type="InterPro" id="IPR005181">
    <property type="entry name" value="SASA"/>
</dbReference>
<dbReference type="PANTHER" id="PTHR31988:SF19">
    <property type="entry name" value="9-O-ACETYL-N-ACETYLNEURAMINIC ACID DEACETYLASE-RELATED"/>
    <property type="match status" value="1"/>
</dbReference>
<evidence type="ECO:0000313" key="5">
    <source>
        <dbReference type="Proteomes" id="UP000624703"/>
    </source>
</evidence>
<gene>
    <name evidence="4" type="ORF">JIN82_15090</name>
</gene>
<evidence type="ECO:0000256" key="1">
    <source>
        <dbReference type="ARBA" id="ARBA00022801"/>
    </source>
</evidence>
<dbReference type="PANTHER" id="PTHR31988">
    <property type="entry name" value="ESTERASE, PUTATIVE (DUF303)-RELATED"/>
    <property type="match status" value="1"/>
</dbReference>
<dbReference type="EMBL" id="JAENIM010000045">
    <property type="protein sequence ID" value="MBK1792488.1"/>
    <property type="molecule type" value="Genomic_DNA"/>
</dbReference>
<keyword evidence="5" id="KW-1185">Reference proteome</keyword>
<dbReference type="SUPFAM" id="SSF52266">
    <property type="entry name" value="SGNH hydrolase"/>
    <property type="match status" value="1"/>
</dbReference>
<comment type="caution">
    <text evidence="4">The sequence shown here is derived from an EMBL/GenBank/DDBJ whole genome shotgun (WGS) entry which is preliminary data.</text>
</comment>
<dbReference type="AlphaFoldDB" id="A0A8J7MGQ2"/>
<dbReference type="Gene3D" id="3.40.50.1110">
    <property type="entry name" value="SGNH hydrolase"/>
    <property type="match status" value="1"/>
</dbReference>
<name>A0A8J7MGQ2_9BACT</name>
<organism evidence="4 5">
    <name type="scientific">Persicirhabdus sediminis</name>
    <dbReference type="NCBI Taxonomy" id="454144"/>
    <lineage>
        <taxon>Bacteria</taxon>
        <taxon>Pseudomonadati</taxon>
        <taxon>Verrucomicrobiota</taxon>
        <taxon>Verrucomicrobiia</taxon>
        <taxon>Verrucomicrobiales</taxon>
        <taxon>Verrucomicrobiaceae</taxon>
        <taxon>Persicirhabdus</taxon>
    </lineage>
</organism>
<accession>A0A8J7MGQ2</accession>
<sequence>MIKLTICLCLSMLLHGLSTASDTPELLFLLGGQSNMEGHGYPADLPADAKSYRSAPKNVSIWNDKEQKWQALELGRKFGPEIGFAHTLAKAWPDQHIGLVKYAAGGTSMDQWKPAGKLYQRLLGSYQKAQASAPNAQLAAVIWHQGESDSDSLEVANAYQAKLIKHINSLRKDTNQPDLLFIYGQINPAKSFRGQPRFLYAEVVRQAQADLQLENAHMIQTDDCEKNLYLAGKAGTTEKKKIEKNEDDIHYSANGQILMGQRFAETFLQKYTAEQK</sequence>
<dbReference type="InterPro" id="IPR036514">
    <property type="entry name" value="SGNH_hydro_sf"/>
</dbReference>
<dbReference type="Proteomes" id="UP000624703">
    <property type="component" value="Unassembled WGS sequence"/>
</dbReference>
<proteinExistence type="predicted"/>
<evidence type="ECO:0000259" key="3">
    <source>
        <dbReference type="Pfam" id="PF03629"/>
    </source>
</evidence>
<dbReference type="GO" id="GO:0016788">
    <property type="term" value="F:hydrolase activity, acting on ester bonds"/>
    <property type="evidence" value="ECO:0007669"/>
    <property type="project" value="UniProtKB-ARBA"/>
</dbReference>
<dbReference type="InterPro" id="IPR052940">
    <property type="entry name" value="Carb_Esterase_6"/>
</dbReference>
<keyword evidence="1" id="KW-0378">Hydrolase</keyword>
<dbReference type="Pfam" id="PF03629">
    <property type="entry name" value="SASA"/>
    <property type="match status" value="1"/>
</dbReference>
<dbReference type="RefSeq" id="WP_200312497.1">
    <property type="nucleotide sequence ID" value="NZ_JAENIM010000045.1"/>
</dbReference>
<evidence type="ECO:0000313" key="4">
    <source>
        <dbReference type="EMBL" id="MBK1792488.1"/>
    </source>
</evidence>
<keyword evidence="2" id="KW-0732">Signal</keyword>
<protein>
    <recommendedName>
        <fullName evidence="3">Sialate O-acetylesterase domain-containing protein</fullName>
    </recommendedName>
</protein>
<reference evidence="4" key="1">
    <citation type="submission" date="2021-01" db="EMBL/GenBank/DDBJ databases">
        <title>Modified the classification status of verrucomicrobia.</title>
        <authorList>
            <person name="Feng X."/>
        </authorList>
    </citation>
    <scope>NUCLEOTIDE SEQUENCE</scope>
    <source>
        <strain evidence="4">_KCTC 22039</strain>
    </source>
</reference>
<evidence type="ECO:0000256" key="2">
    <source>
        <dbReference type="SAM" id="SignalP"/>
    </source>
</evidence>
<feature type="signal peptide" evidence="2">
    <location>
        <begin position="1"/>
        <end position="20"/>
    </location>
</feature>
<feature type="chain" id="PRO_5035235656" description="Sialate O-acetylesterase domain-containing protein" evidence="2">
    <location>
        <begin position="21"/>
        <end position="276"/>
    </location>
</feature>
<feature type="domain" description="Sialate O-acetylesterase" evidence="3">
    <location>
        <begin position="27"/>
        <end position="269"/>
    </location>
</feature>